<organism evidence="2 3">
    <name type="scientific">Methanocaldococcus villosus KIN24-T80</name>
    <dbReference type="NCBI Taxonomy" id="1069083"/>
    <lineage>
        <taxon>Archaea</taxon>
        <taxon>Methanobacteriati</taxon>
        <taxon>Methanobacteriota</taxon>
        <taxon>Methanomada group</taxon>
        <taxon>Methanococci</taxon>
        <taxon>Methanococcales</taxon>
        <taxon>Methanocaldococcaceae</taxon>
        <taxon>Methanocaldococcus</taxon>
    </lineage>
</organism>
<dbReference type="PROSITE" id="PS52002">
    <property type="entry name" value="SM"/>
    <property type="match status" value="1"/>
</dbReference>
<evidence type="ECO:0000259" key="1">
    <source>
        <dbReference type="PROSITE" id="PS52002"/>
    </source>
</evidence>
<dbReference type="Gene3D" id="2.30.30.100">
    <property type="match status" value="1"/>
</dbReference>
<comment type="caution">
    <text evidence="2">The sequence shown here is derived from an EMBL/GenBank/DDBJ whole genome shotgun (WGS) entry which is preliminary data.</text>
</comment>
<dbReference type="InterPro" id="IPR047575">
    <property type="entry name" value="Sm"/>
</dbReference>
<dbReference type="RefSeq" id="WP_004589863.1">
    <property type="nucleotide sequence ID" value="NZ_APMM01000005.1"/>
</dbReference>
<dbReference type="GO" id="GO:0006355">
    <property type="term" value="P:regulation of DNA-templated transcription"/>
    <property type="evidence" value="ECO:0007669"/>
    <property type="project" value="InterPro"/>
</dbReference>
<dbReference type="InterPro" id="IPR005001">
    <property type="entry name" value="Hfq"/>
</dbReference>
<accession>N6V365</accession>
<dbReference type="OrthoDB" id="63952at2157"/>
<evidence type="ECO:0000313" key="2">
    <source>
        <dbReference type="EMBL" id="ENN96698.1"/>
    </source>
</evidence>
<feature type="domain" description="Sm" evidence="1">
    <location>
        <begin position="16"/>
        <end position="74"/>
    </location>
</feature>
<dbReference type="STRING" id="1069083.GCA_000371805_00580"/>
<dbReference type="Pfam" id="PF17209">
    <property type="entry name" value="Hfq"/>
    <property type="match status" value="1"/>
</dbReference>
<dbReference type="EMBL" id="APMM01000005">
    <property type="protein sequence ID" value="ENN96698.1"/>
    <property type="molecule type" value="Genomic_DNA"/>
</dbReference>
<reference evidence="2 3" key="1">
    <citation type="journal article" date="2013" name="Genome Announc.">
        <title>Draft Genome Sequence of a Highly Flagellated, Fast-Swimming Archaeon, Methanocaldococcus villosus Strain KIN24-T80 (DSM 22612).</title>
        <authorList>
            <person name="Thennarasu S."/>
            <person name="Polireddy D."/>
            <person name="Antony A."/>
            <person name="Yada M.R."/>
            <person name="Algarawi S."/>
            <person name="Sivakumar N."/>
        </authorList>
    </citation>
    <scope>NUCLEOTIDE SEQUENCE [LARGE SCALE GENOMIC DNA]</scope>
    <source>
        <strain evidence="2 3">KIN24-T80</strain>
    </source>
</reference>
<name>N6V365_9EURY</name>
<gene>
    <name evidence="2" type="ORF">J422_00976</name>
</gene>
<evidence type="ECO:0000313" key="3">
    <source>
        <dbReference type="Proteomes" id="UP000053695"/>
    </source>
</evidence>
<dbReference type="PATRIC" id="fig|1069083.5.peg.192"/>
<dbReference type="SUPFAM" id="SSF50182">
    <property type="entry name" value="Sm-like ribonucleoproteins"/>
    <property type="match status" value="1"/>
</dbReference>
<proteinExistence type="predicted"/>
<protein>
    <recommendedName>
        <fullName evidence="1">Sm domain-containing protein</fullName>
    </recommendedName>
</protein>
<dbReference type="InterPro" id="IPR010920">
    <property type="entry name" value="LSM_dom_sf"/>
</dbReference>
<dbReference type="AlphaFoldDB" id="N6V365"/>
<sequence length="74" mass="8880">MQKKQEQRRPKRPQQQNFEYVRRLNGKKVKIFLRNGEVLDAEITGISNYEIVVKVGERNLLIYKHAVDYIEFSE</sequence>
<dbReference type="GO" id="GO:0003723">
    <property type="term" value="F:RNA binding"/>
    <property type="evidence" value="ECO:0007669"/>
    <property type="project" value="InterPro"/>
</dbReference>
<keyword evidence="3" id="KW-1185">Reference proteome</keyword>
<dbReference type="Proteomes" id="UP000053695">
    <property type="component" value="Unassembled WGS sequence"/>
</dbReference>